<dbReference type="PROSITE" id="PS01124">
    <property type="entry name" value="HTH_ARAC_FAMILY_2"/>
    <property type="match status" value="1"/>
</dbReference>
<evidence type="ECO:0000256" key="3">
    <source>
        <dbReference type="ARBA" id="ARBA00023015"/>
    </source>
</evidence>
<dbReference type="Gene3D" id="2.60.40.1500">
    <property type="entry name" value="Glycosyl hydrolase domain, family 39"/>
    <property type="match status" value="1"/>
</dbReference>
<evidence type="ECO:0000313" key="9">
    <source>
        <dbReference type="Proteomes" id="UP000252797"/>
    </source>
</evidence>
<dbReference type="InterPro" id="IPR009057">
    <property type="entry name" value="Homeodomain-like_sf"/>
</dbReference>
<dbReference type="Pfam" id="PF12833">
    <property type="entry name" value="HTH_18"/>
    <property type="match status" value="1"/>
</dbReference>
<dbReference type="PANTHER" id="PTHR43280:SF2">
    <property type="entry name" value="HTH-TYPE TRANSCRIPTIONAL REGULATOR EXSA"/>
    <property type="match status" value="1"/>
</dbReference>
<evidence type="ECO:0000256" key="2">
    <source>
        <dbReference type="ARBA" id="ARBA00022801"/>
    </source>
</evidence>
<evidence type="ECO:0000256" key="6">
    <source>
        <dbReference type="ARBA" id="ARBA00023295"/>
    </source>
</evidence>
<dbReference type="GO" id="GO:0043565">
    <property type="term" value="F:sequence-specific DNA binding"/>
    <property type="evidence" value="ECO:0007669"/>
    <property type="project" value="InterPro"/>
</dbReference>
<dbReference type="SUPFAM" id="SSF51445">
    <property type="entry name" value="(Trans)glycosidases"/>
    <property type="match status" value="1"/>
</dbReference>
<dbReference type="EMBL" id="LEPB01000004">
    <property type="protein sequence ID" value="RCA11206.1"/>
    <property type="molecule type" value="Genomic_DNA"/>
</dbReference>
<keyword evidence="2" id="KW-0378">Hydrolase</keyword>
<dbReference type="SMART" id="SM00342">
    <property type="entry name" value="HTH_ARAC"/>
    <property type="match status" value="1"/>
</dbReference>
<dbReference type="PANTHER" id="PTHR43280">
    <property type="entry name" value="ARAC-FAMILY TRANSCRIPTIONAL REGULATOR"/>
    <property type="match status" value="1"/>
</dbReference>
<dbReference type="InterPro" id="IPR017853">
    <property type="entry name" value="GH"/>
</dbReference>
<evidence type="ECO:0000256" key="4">
    <source>
        <dbReference type="ARBA" id="ARBA00023125"/>
    </source>
</evidence>
<organism evidence="8 9">
    <name type="scientific">Enterococcus durans</name>
    <dbReference type="NCBI Taxonomy" id="53345"/>
    <lineage>
        <taxon>Bacteria</taxon>
        <taxon>Bacillati</taxon>
        <taxon>Bacillota</taxon>
        <taxon>Bacilli</taxon>
        <taxon>Lactobacillales</taxon>
        <taxon>Enterococcaceae</taxon>
        <taxon>Enterococcus</taxon>
    </lineage>
</organism>
<dbReference type="Pfam" id="PF01229">
    <property type="entry name" value="Glyco_hydro_39"/>
    <property type="match status" value="1"/>
</dbReference>
<dbReference type="GO" id="GO:0003700">
    <property type="term" value="F:DNA-binding transcription factor activity"/>
    <property type="evidence" value="ECO:0007669"/>
    <property type="project" value="InterPro"/>
</dbReference>
<dbReference type="Gene3D" id="3.20.20.80">
    <property type="entry name" value="Glycosidases"/>
    <property type="match status" value="1"/>
</dbReference>
<keyword evidence="3" id="KW-0805">Transcription regulation</keyword>
<dbReference type="InterPro" id="IPR049166">
    <property type="entry name" value="GH39_cat"/>
</dbReference>
<evidence type="ECO:0000256" key="5">
    <source>
        <dbReference type="ARBA" id="ARBA00023163"/>
    </source>
</evidence>
<evidence type="ECO:0000259" key="7">
    <source>
        <dbReference type="PROSITE" id="PS01124"/>
    </source>
</evidence>
<evidence type="ECO:0000313" key="8">
    <source>
        <dbReference type="EMBL" id="RCA11206.1"/>
    </source>
</evidence>
<dbReference type="Gene3D" id="1.10.10.60">
    <property type="entry name" value="Homeodomain-like"/>
    <property type="match status" value="2"/>
</dbReference>
<keyword evidence="4" id="KW-0238">DNA-binding</keyword>
<dbReference type="AlphaFoldDB" id="A0A367CFD8"/>
<dbReference type="Proteomes" id="UP000252797">
    <property type="component" value="Unassembled WGS sequence"/>
</dbReference>
<dbReference type="SUPFAM" id="SSF46689">
    <property type="entry name" value="Homeodomain-like"/>
    <property type="match status" value="2"/>
</dbReference>
<dbReference type="InterPro" id="IPR018062">
    <property type="entry name" value="HTH_AraC-typ_CS"/>
</dbReference>
<protein>
    <recommendedName>
        <fullName evidence="7">HTH araC/xylS-type domain-containing protein</fullName>
    </recommendedName>
</protein>
<feature type="domain" description="HTH araC/xylS-type" evidence="7">
    <location>
        <begin position="166"/>
        <end position="264"/>
    </location>
</feature>
<dbReference type="GO" id="GO:0016798">
    <property type="term" value="F:hydrolase activity, acting on glycosyl bonds"/>
    <property type="evidence" value="ECO:0007669"/>
    <property type="project" value="UniProtKB-KW"/>
</dbReference>
<comment type="caution">
    <text evidence="8">The sequence shown here is derived from an EMBL/GenBank/DDBJ whole genome shotgun (WGS) entry which is preliminary data.</text>
</comment>
<dbReference type="InterPro" id="IPR018060">
    <property type="entry name" value="HTH_AraC"/>
</dbReference>
<gene>
    <name evidence="8" type="ORF">EA71_01961</name>
</gene>
<accession>A0A367CFD8</accession>
<dbReference type="PROSITE" id="PS00041">
    <property type="entry name" value="HTH_ARAC_FAMILY_1"/>
    <property type="match status" value="1"/>
</dbReference>
<keyword evidence="5" id="KW-0804">Transcription</keyword>
<evidence type="ECO:0000256" key="1">
    <source>
        <dbReference type="ARBA" id="ARBA00008875"/>
    </source>
</evidence>
<dbReference type="SUPFAM" id="SSF51011">
    <property type="entry name" value="Glycosyl hydrolase domain"/>
    <property type="match status" value="1"/>
</dbReference>
<proteinExistence type="inferred from homology"/>
<comment type="similarity">
    <text evidence="1">Belongs to the glycosyl hydrolase 39 family.</text>
</comment>
<reference evidence="8 9" key="1">
    <citation type="submission" date="2015-06" db="EMBL/GenBank/DDBJ databases">
        <title>The Genome Sequence of Enterococcus durans 4EA1.</title>
        <authorList>
            <consortium name="The Broad Institute Genomics Platform"/>
            <consortium name="The Broad Institute Genome Sequencing Center for Infectious Disease"/>
            <person name="Earl A.M."/>
            <person name="Van Tyne D."/>
            <person name="Lebreton F."/>
            <person name="Saavedra J.T."/>
            <person name="Gilmore M.S."/>
            <person name="Manson Mcguire A."/>
            <person name="Clock S."/>
            <person name="Crupain M."/>
            <person name="Rangan U."/>
            <person name="Young S."/>
            <person name="Abouelleil A."/>
            <person name="Cao P."/>
            <person name="Chapman S.B."/>
            <person name="Griggs A."/>
            <person name="Priest M."/>
            <person name="Shea T."/>
            <person name="Wortman J."/>
            <person name="Nusbaum C."/>
            <person name="Birren B."/>
        </authorList>
    </citation>
    <scope>NUCLEOTIDE SEQUENCE [LARGE SCALE GENOMIC DNA]</scope>
    <source>
        <strain evidence="8 9">4EA1</strain>
    </source>
</reference>
<keyword evidence="6" id="KW-0326">Glycosidase</keyword>
<sequence length="807" mass="94788">MIDFMRDITSLVEVYEDLEKFNQEAPKGVHILISLSDRASMEYDGKIVNLAYSDFFILNQPNFLENFHMITGEVILLLLRVEGNNQKLIFFREYLNGNSALLSREVDNEMKMLLLNLIEEYYQKEMNYNAINSYYYQIVTLIFQYYLTNQEMVMSGSTDHEDELFFKVLNYIDQNFQQRISLNEIAEYFFVSSSYLSKFFKKMTGQNFLTYLTNKRLLLAEKKVKNTSDSMLQIALDTGFPNFNSFSKAFKNQYNETPSLYRKKYAHISEKNTHDGIPPKIENLLKIKNQSHTIENAIEINTDLNGTVKSESWNYLINLGSIDSILRYGFSNQIQDLQQEVHFKYGRVWQVLESDIIVDGQSGQEVNFRKFDEVIDLLLDNDLIPFIELGDKPFIINKDTKRRIKGQRSPFLFFENKNWERIFNKFMQHIINRWGRKEISKWKFELWKPNLTVMLDKDSFMKEGSLYKQETKLYLERFNKINQIIKSHVPGIEFGGCGFSIDLEDNYLEEFIDTWEKESIKPDFLTVYLYPMNPISTSKKSVFENHISTDKHYFKNKIVRLNQVLSQSSFSNIPIIVTEWNFSISNRNFLQDSCFKGAFVVRSILECASNVKGFGYWLLSDLYGDYNDTKQVIHGGAGLITKDNIKKPAFYAYQFLSQMGNQILFRNSELIVTKNRNENYHILMTNFKHLNQYYFLHDESEVDLAMYNNLFEDNLAEELTIKLCQLDQGYYRVKSQFINQENGSIVEQLAMIGDNSALRKQEISYLRNTAIPTLSLKTKKVADDGVLEFTQTIRSNEIRLITIEKML</sequence>
<name>A0A367CFD8_9ENTE</name>